<feature type="region of interest" description="Disordered" evidence="1">
    <location>
        <begin position="191"/>
        <end position="217"/>
    </location>
</feature>
<feature type="compositionally biased region" description="Basic and acidic residues" evidence="1">
    <location>
        <begin position="406"/>
        <end position="422"/>
    </location>
</feature>
<proteinExistence type="predicted"/>
<feature type="region of interest" description="Disordered" evidence="1">
    <location>
        <begin position="538"/>
        <end position="678"/>
    </location>
</feature>
<reference evidence="3" key="1">
    <citation type="journal article" date="2014" name="Genome Biol.">
        <title>Genome analysis of a major urban malaria vector mosquito, Anopheles stephensi.</title>
        <authorList>
            <person name="Jiang X."/>
            <person name="Peery A."/>
            <person name="Hall A.B."/>
            <person name="Sharma A."/>
            <person name="Chen X.G."/>
            <person name="Waterhouse R.M."/>
            <person name="Komissarov A."/>
            <person name="Riehle M.M."/>
            <person name="Shouche Y."/>
            <person name="Sharakhova M.V."/>
            <person name="Lawson D."/>
            <person name="Pakpour N."/>
            <person name="Arensburger P."/>
            <person name="Davidson V.L."/>
            <person name="Eiglmeier K."/>
            <person name="Emrich S."/>
            <person name="George P."/>
            <person name="Kennedy R.C."/>
            <person name="Mane S.P."/>
            <person name="Maslen G."/>
            <person name="Oringanje C."/>
            <person name="Qi Y."/>
            <person name="Settlage R."/>
            <person name="Tojo M."/>
            <person name="Tubio J.M."/>
            <person name="Unger M.F."/>
            <person name="Wang B."/>
            <person name="Vernick K.D."/>
            <person name="Ribeiro J.M."/>
            <person name="James A.A."/>
            <person name="Michel K."/>
            <person name="Riehle M.A."/>
            <person name="Luckhart S."/>
            <person name="Sharakhov I.V."/>
            <person name="Tu Z."/>
        </authorList>
    </citation>
    <scope>NUCLEOTIDE SEQUENCE [LARGE SCALE GENOMIC DNA]</scope>
    <source>
        <strain evidence="3">Indian</strain>
    </source>
</reference>
<accession>A0A182Y905</accession>
<dbReference type="SUPFAM" id="SSF47391">
    <property type="entry name" value="Dimerization-anchoring domain of cAMP-dependent PK regulatory subunit"/>
    <property type="match status" value="1"/>
</dbReference>
<dbReference type="VEuPathDB" id="VectorBase:ASTEI04941"/>
<dbReference type="PANTHER" id="PTHR10699:SF11">
    <property type="entry name" value="IGLOO, ISOFORM A"/>
    <property type="match status" value="1"/>
</dbReference>
<keyword evidence="3" id="KW-1185">Reference proteome</keyword>
<dbReference type="Proteomes" id="UP000076408">
    <property type="component" value="Unassembled WGS sequence"/>
</dbReference>
<feature type="compositionally biased region" description="Acidic residues" evidence="1">
    <location>
        <begin position="339"/>
        <end position="354"/>
    </location>
</feature>
<dbReference type="Gene3D" id="1.20.890.10">
    <property type="entry name" value="cAMP-dependent protein kinase regulatory subunit, dimerization-anchoring domain"/>
    <property type="match status" value="1"/>
</dbReference>
<feature type="region of interest" description="Disordered" evidence="1">
    <location>
        <begin position="690"/>
        <end position="712"/>
    </location>
</feature>
<dbReference type="CDD" id="cd23767">
    <property type="entry name" value="IQCD"/>
    <property type="match status" value="1"/>
</dbReference>
<sequence>MPISAPKIPEGLPELMRGLAKSVIKENPENLYVHAAEYFENLIRERDGHLEQGYQTFNAYQVYADYKEKTRDKLGLTKDPSLSDGIGGDGDESGSGGSESNIRGRKRRRARKPSSREKENPATMVGNPSISDEGEPQKLKSVSRDSGPPLVPVVEQEIVKVHYNPPEAVPSPVRVVSAQSVEAEQAVSSILGDDQMLDSDGTGDELVDNRDDIGTAPSTAEITEQSRVADVAAEPGTEMTLQDMETCFMHANVDDLLEKHTADADAVGDAGEDIPEGPQPQVELLKDEGETDQQPEVEQAVKDSEDIPEGPQPREEPPKDEAEPDQQPEAEQVVKDSEETQLPEESVETLETEGETIPPPTNPVESVVETGVDVIEKPEPVEQVQAEPTKETEEIVGSITEQAEEQTLKDSVDQANAEKENTTEETFPDSTGKDTADAISDTKVDEEAKEEDPIASSAATDLVEDQKPTESASNERDESREEVIEEPCVKREISPSKSVRLERDDSAEKQVEELEKIKKVDLSQLSKDSAEALFYTLKKSELENQEPNDGVVAEEPSTIGSEPPKQTTEDDDQDVVVKEEPPSSPAGERTKRSFTNDFLDENPITDAPTVALMPSDGVDQPAGQDRSSLEADEQQDEFNPMVMVSMRSKQFQEQLHSRGAGEPFDDEMGNIGTPKRPIMRRCMTEMSGLQRYDDVAMEDDPVDSRQDDPSYVEEEDQFDGYYIGHIKNKILASSVSVADSDCPDGTRSSVESVDENNVRTALETIASTDTESTIASQATIQQAGRRSYLRKHSQNTSSNIPYASFGNAAIDQSLDEFIEREEQHKQDEAMAEAATKIQRSYRTHKKRLLRDYHSTMRTFTEDQSAESGEEYAANVIQIKLDQRRAEADPSAVGDAGEESDTATPTAGKLGLGATGKRPMYSLNIDEYDTVARRMTLTRGVAMQRNSTPDDDSGKSTNASTDRKPSLSSPAVKDTTPTVSGSGESPSSDEKPAGPDTASSSSDEREQKDAALSSSRSKPKSGPASMAPGREQHSEPVLPRTATSRTLFAPLDVQSLLLIARQRTMPVQIDSSVIRVLPKHMRKRISSAGMLNSNGKRK</sequence>
<name>A0A182Y905_ANOST</name>
<reference evidence="2" key="2">
    <citation type="submission" date="2020-05" db="UniProtKB">
        <authorList>
            <consortium name="EnsemblMetazoa"/>
        </authorList>
    </citation>
    <scope>IDENTIFICATION</scope>
    <source>
        <strain evidence="2">Indian</strain>
    </source>
</reference>
<dbReference type="VEuPathDB" id="VectorBase:ASTEI20_032462"/>
<dbReference type="EnsemblMetazoa" id="ASTEI04941-RA">
    <property type="protein sequence ID" value="ASTEI04941-PA"/>
    <property type="gene ID" value="ASTEI04941"/>
</dbReference>
<feature type="compositionally biased region" description="Gly residues" evidence="1">
    <location>
        <begin position="85"/>
        <end position="97"/>
    </location>
</feature>
<dbReference type="OMA" id="LRDYHST"/>
<feature type="compositionally biased region" description="Basic residues" evidence="1">
    <location>
        <begin position="103"/>
        <end position="113"/>
    </location>
</feature>
<evidence type="ECO:0000313" key="2">
    <source>
        <dbReference type="EnsemblMetazoa" id="ASTEI04941-PA"/>
    </source>
</evidence>
<feature type="compositionally biased region" description="Basic and acidic residues" evidence="1">
    <location>
        <begin position="312"/>
        <end position="321"/>
    </location>
</feature>
<organism evidence="2 3">
    <name type="scientific">Anopheles stephensi</name>
    <name type="common">Indo-Pakistan malaria mosquito</name>
    <dbReference type="NCBI Taxonomy" id="30069"/>
    <lineage>
        <taxon>Eukaryota</taxon>
        <taxon>Metazoa</taxon>
        <taxon>Ecdysozoa</taxon>
        <taxon>Arthropoda</taxon>
        <taxon>Hexapoda</taxon>
        <taxon>Insecta</taxon>
        <taxon>Pterygota</taxon>
        <taxon>Neoptera</taxon>
        <taxon>Endopterygota</taxon>
        <taxon>Diptera</taxon>
        <taxon>Nematocera</taxon>
        <taxon>Culicoidea</taxon>
        <taxon>Culicidae</taxon>
        <taxon>Anophelinae</taxon>
        <taxon>Anopheles</taxon>
    </lineage>
</organism>
<feature type="region of interest" description="Disordered" evidence="1">
    <location>
        <begin position="75"/>
        <end position="149"/>
    </location>
</feature>
<feature type="region of interest" description="Disordered" evidence="1">
    <location>
        <begin position="885"/>
        <end position="916"/>
    </location>
</feature>
<dbReference type="CDD" id="cd12100">
    <property type="entry name" value="DD_CABYR_SP17"/>
    <property type="match status" value="1"/>
</dbReference>
<feature type="region of interest" description="Disordered" evidence="1">
    <location>
        <begin position="260"/>
        <end position="509"/>
    </location>
</feature>
<dbReference type="GO" id="GO:0005516">
    <property type="term" value="F:calmodulin binding"/>
    <property type="evidence" value="ECO:0007669"/>
    <property type="project" value="TreeGrafter"/>
</dbReference>
<dbReference type="VEuPathDB" id="VectorBase:ASTE003925"/>
<protein>
    <submittedName>
        <fullName evidence="2">Uncharacterized protein</fullName>
    </submittedName>
</protein>
<evidence type="ECO:0000256" key="1">
    <source>
        <dbReference type="SAM" id="MobiDB-lite"/>
    </source>
</evidence>
<evidence type="ECO:0000313" key="3">
    <source>
        <dbReference type="Proteomes" id="UP000076408"/>
    </source>
</evidence>
<feature type="compositionally biased region" description="Polar residues" evidence="1">
    <location>
        <begin position="974"/>
        <end position="985"/>
    </location>
</feature>
<feature type="compositionally biased region" description="Basic and acidic residues" evidence="1">
    <location>
        <begin position="464"/>
        <end position="509"/>
    </location>
</feature>
<feature type="compositionally biased region" description="Acidic residues" evidence="1">
    <location>
        <begin position="195"/>
        <end position="206"/>
    </location>
</feature>
<feature type="compositionally biased region" description="Basic and acidic residues" evidence="1">
    <location>
        <begin position="431"/>
        <end position="446"/>
    </location>
</feature>
<dbReference type="AlphaFoldDB" id="A0A182Y905"/>
<dbReference type="PANTHER" id="PTHR10699">
    <property type="entry name" value="NEUROMODULIN"/>
    <property type="match status" value="1"/>
</dbReference>
<feature type="region of interest" description="Disordered" evidence="1">
    <location>
        <begin position="939"/>
        <end position="1041"/>
    </location>
</feature>
<dbReference type="InterPro" id="IPR047579">
    <property type="entry name" value="DD_CABYR_SP17"/>
</dbReference>